<evidence type="ECO:0000259" key="10">
    <source>
        <dbReference type="Pfam" id="PF08240"/>
    </source>
</evidence>
<dbReference type="EC" id="1.1.1.1" evidence="3"/>
<dbReference type="NCBIfam" id="TIGR03366">
    <property type="entry name" value="HpnZ_proposed"/>
    <property type="match status" value="1"/>
</dbReference>
<keyword evidence="6" id="KW-0560">Oxidoreductase</keyword>
<keyword evidence="5 8" id="KW-0862">Zinc</keyword>
<dbReference type="InterPro" id="IPR036291">
    <property type="entry name" value="NAD(P)-bd_dom_sf"/>
</dbReference>
<dbReference type="GO" id="GO:0005737">
    <property type="term" value="C:cytoplasm"/>
    <property type="evidence" value="ECO:0007669"/>
    <property type="project" value="TreeGrafter"/>
</dbReference>
<feature type="domain" description="Alcohol dehydrogenase-like N-terminal" evidence="10">
    <location>
        <begin position="35"/>
        <end position="149"/>
    </location>
</feature>
<evidence type="ECO:0000256" key="7">
    <source>
        <dbReference type="ARBA" id="ARBA00023027"/>
    </source>
</evidence>
<evidence type="ECO:0000313" key="11">
    <source>
        <dbReference type="EMBL" id="GIG46793.1"/>
    </source>
</evidence>
<dbReference type="SUPFAM" id="SSF51735">
    <property type="entry name" value="NAD(P)-binding Rossmann-fold domains"/>
    <property type="match status" value="1"/>
</dbReference>
<evidence type="ECO:0000313" key="12">
    <source>
        <dbReference type="Proteomes" id="UP000660611"/>
    </source>
</evidence>
<feature type="domain" description="Alcohol dehydrogenase-like C-terminal" evidence="9">
    <location>
        <begin position="190"/>
        <end position="306"/>
    </location>
</feature>
<evidence type="ECO:0000256" key="5">
    <source>
        <dbReference type="ARBA" id="ARBA00022833"/>
    </source>
</evidence>
<dbReference type="Pfam" id="PF00107">
    <property type="entry name" value="ADH_zinc_N"/>
    <property type="match status" value="1"/>
</dbReference>
<protein>
    <recommendedName>
        <fullName evidence="3">alcohol dehydrogenase</fullName>
        <ecNumber evidence="3">1.1.1.1</ecNumber>
    </recommendedName>
</protein>
<sequence length="349" mass="35559">MGGDGVRYARWDGVGRPFRIVTTDRPADLATDLAAGEVLVEIELATICGSDLHTVAGHRPTPTPTVLGHEQVGRVVATGAGASVCPGDRVVWSVTVACGDCARCTRGLEQKCLRLRKFGHEPITAGWTLSGGFATHAVLPPGTTIVSVPEDLPDVVAAPASCATATVAAVLDAAPALAGRRVLITGAGLLGVTATAMAAAAGAEVTVCDPDPARRLQAGRFGASALVTPDELPTGVDVAVELSGSTAAVAGCLAALDVGGHAVLAGTVSPGPAVALDPERLVRGLLTVTGVHNYRPLHLARAVAFLAGHHHRFPFADLVGERFGLTDIEHAVTAAGRTPALRQAIDTRR</sequence>
<dbReference type="Proteomes" id="UP000660611">
    <property type="component" value="Unassembled WGS sequence"/>
</dbReference>
<dbReference type="InterPro" id="IPR013154">
    <property type="entry name" value="ADH-like_N"/>
</dbReference>
<dbReference type="PANTHER" id="PTHR42940:SF3">
    <property type="entry name" value="ALCOHOL DEHYDROGENASE 1-RELATED"/>
    <property type="match status" value="1"/>
</dbReference>
<evidence type="ECO:0000256" key="6">
    <source>
        <dbReference type="ARBA" id="ARBA00023002"/>
    </source>
</evidence>
<dbReference type="PANTHER" id="PTHR42940">
    <property type="entry name" value="ALCOHOL DEHYDROGENASE 1-RELATED"/>
    <property type="match status" value="1"/>
</dbReference>
<dbReference type="AlphaFoldDB" id="A0A919PQZ6"/>
<comment type="caution">
    <text evidence="11">The sequence shown here is derived from an EMBL/GenBank/DDBJ whole genome shotgun (WGS) entry which is preliminary data.</text>
</comment>
<evidence type="ECO:0000256" key="3">
    <source>
        <dbReference type="ARBA" id="ARBA00013190"/>
    </source>
</evidence>
<comment type="cofactor">
    <cofactor evidence="1 8">
        <name>Zn(2+)</name>
        <dbReference type="ChEBI" id="CHEBI:29105"/>
    </cofactor>
</comment>
<dbReference type="InterPro" id="IPR017743">
    <property type="entry name" value="ADH_phosphonate_catab-assoc"/>
</dbReference>
<dbReference type="Gene3D" id="3.90.180.10">
    <property type="entry name" value="Medium-chain alcohol dehydrogenases, catalytic domain"/>
    <property type="match status" value="1"/>
</dbReference>
<evidence type="ECO:0000256" key="4">
    <source>
        <dbReference type="ARBA" id="ARBA00022723"/>
    </source>
</evidence>
<name>A0A919PQZ6_9ACTN</name>
<dbReference type="InterPro" id="IPR002328">
    <property type="entry name" value="ADH_Zn_CS"/>
</dbReference>
<dbReference type="InterPro" id="IPR011032">
    <property type="entry name" value="GroES-like_sf"/>
</dbReference>
<comment type="similarity">
    <text evidence="2 8">Belongs to the zinc-containing alcohol dehydrogenase family.</text>
</comment>
<accession>A0A919PQZ6</accession>
<gene>
    <name evidence="11" type="ORF">Dsi01nite_048340</name>
</gene>
<dbReference type="Pfam" id="PF08240">
    <property type="entry name" value="ADH_N"/>
    <property type="match status" value="1"/>
</dbReference>
<dbReference type="GO" id="GO:0008270">
    <property type="term" value="F:zinc ion binding"/>
    <property type="evidence" value="ECO:0007669"/>
    <property type="project" value="InterPro"/>
</dbReference>
<dbReference type="EMBL" id="BONQ01000077">
    <property type="protein sequence ID" value="GIG46793.1"/>
    <property type="molecule type" value="Genomic_DNA"/>
</dbReference>
<keyword evidence="12" id="KW-1185">Reference proteome</keyword>
<evidence type="ECO:0000256" key="8">
    <source>
        <dbReference type="RuleBase" id="RU361277"/>
    </source>
</evidence>
<proteinExistence type="inferred from homology"/>
<dbReference type="RefSeq" id="WP_203848549.1">
    <property type="nucleotide sequence ID" value="NZ_BAAAVW010000016.1"/>
</dbReference>
<reference evidence="11" key="1">
    <citation type="submission" date="2021-01" db="EMBL/GenBank/DDBJ databases">
        <title>Whole genome shotgun sequence of Dactylosporangium siamense NBRC 106093.</title>
        <authorList>
            <person name="Komaki H."/>
            <person name="Tamura T."/>
        </authorList>
    </citation>
    <scope>NUCLEOTIDE SEQUENCE</scope>
    <source>
        <strain evidence="11">NBRC 106093</strain>
    </source>
</reference>
<evidence type="ECO:0000256" key="2">
    <source>
        <dbReference type="ARBA" id="ARBA00008072"/>
    </source>
</evidence>
<evidence type="ECO:0000256" key="1">
    <source>
        <dbReference type="ARBA" id="ARBA00001947"/>
    </source>
</evidence>
<organism evidence="11 12">
    <name type="scientific">Dactylosporangium siamense</name>
    <dbReference type="NCBI Taxonomy" id="685454"/>
    <lineage>
        <taxon>Bacteria</taxon>
        <taxon>Bacillati</taxon>
        <taxon>Actinomycetota</taxon>
        <taxon>Actinomycetes</taxon>
        <taxon>Micromonosporales</taxon>
        <taxon>Micromonosporaceae</taxon>
        <taxon>Dactylosporangium</taxon>
    </lineage>
</organism>
<keyword evidence="4 8" id="KW-0479">Metal-binding</keyword>
<dbReference type="CDD" id="cd08231">
    <property type="entry name" value="MDR_TM0436_like"/>
    <property type="match status" value="1"/>
</dbReference>
<dbReference type="Gene3D" id="3.40.50.720">
    <property type="entry name" value="NAD(P)-binding Rossmann-like Domain"/>
    <property type="match status" value="1"/>
</dbReference>
<evidence type="ECO:0000259" key="9">
    <source>
        <dbReference type="Pfam" id="PF00107"/>
    </source>
</evidence>
<dbReference type="PROSITE" id="PS00059">
    <property type="entry name" value="ADH_ZINC"/>
    <property type="match status" value="1"/>
</dbReference>
<keyword evidence="7" id="KW-0520">NAD</keyword>
<dbReference type="SUPFAM" id="SSF50129">
    <property type="entry name" value="GroES-like"/>
    <property type="match status" value="1"/>
</dbReference>
<dbReference type="GO" id="GO:0004022">
    <property type="term" value="F:alcohol dehydrogenase (NAD+) activity"/>
    <property type="evidence" value="ECO:0007669"/>
    <property type="project" value="UniProtKB-EC"/>
</dbReference>
<dbReference type="InterPro" id="IPR013149">
    <property type="entry name" value="ADH-like_C"/>
</dbReference>